<gene>
    <name evidence="2" type="ORF">HDA37_000408</name>
</gene>
<keyword evidence="3" id="KW-1185">Reference proteome</keyword>
<dbReference type="SUPFAM" id="SSF56645">
    <property type="entry name" value="Acyl-CoA dehydrogenase NM domain-like"/>
    <property type="match status" value="1"/>
</dbReference>
<proteinExistence type="predicted"/>
<protein>
    <recommendedName>
        <fullName evidence="4">Acyl-CoA dehydrogenase</fullName>
    </recommendedName>
</protein>
<dbReference type="Gene3D" id="2.40.110.10">
    <property type="entry name" value="Butyryl-CoA Dehydrogenase, subunit A, domain 2"/>
    <property type="match status" value="1"/>
</dbReference>
<feature type="region of interest" description="Disordered" evidence="1">
    <location>
        <begin position="1"/>
        <end position="40"/>
    </location>
</feature>
<dbReference type="Proteomes" id="UP000549695">
    <property type="component" value="Unassembled WGS sequence"/>
</dbReference>
<dbReference type="GeneID" id="98050240"/>
<dbReference type="EMBL" id="JACCCZ010000001">
    <property type="protein sequence ID" value="NYG00123.1"/>
    <property type="molecule type" value="Genomic_DNA"/>
</dbReference>
<comment type="caution">
    <text evidence="2">The sequence shown here is derived from an EMBL/GenBank/DDBJ whole genome shotgun (WGS) entry which is preliminary data.</text>
</comment>
<dbReference type="RefSeq" id="WP_312888224.1">
    <property type="nucleotide sequence ID" value="NZ_BAAAJZ010000011.1"/>
</dbReference>
<feature type="compositionally biased region" description="Pro residues" evidence="1">
    <location>
        <begin position="29"/>
        <end position="38"/>
    </location>
</feature>
<evidence type="ECO:0000313" key="2">
    <source>
        <dbReference type="EMBL" id="NYG00123.1"/>
    </source>
</evidence>
<sequence>MSLDHRPDVPGADHRGGRSGPATGVLDPVPAPAGPAEPFPGGAGATLAAAVAAGELDLPLPGSGATATRWARLARIARRDLPVARLAEGHADAVAILADHHRSPVPGAGYGVWASRSGGGARLDGGHDGLRLSGTVRFCSGTHLLDRALVVAGAGDGTRLVDLDLRAPQVERVTAWRAAGMAASDTHDVVLHGVPVPAGAVVGGPDAYTDRPGFAHGGAGVAAVWLGAAAAIVDHVAAPLRTADPDPHRLAALGAVHAAVAAADALLAVTAARIDADPATAHHDAVATVRATVERACRTVLDAAPEIAGVAVLAGSPLLTARLADLQIYLRQHHGGRDLAALGRALVTPAT</sequence>
<organism evidence="2 3">
    <name type="scientific">Pseudonocardia alni</name>
    <name type="common">Amycolata alni</name>
    <dbReference type="NCBI Taxonomy" id="33907"/>
    <lineage>
        <taxon>Bacteria</taxon>
        <taxon>Bacillati</taxon>
        <taxon>Actinomycetota</taxon>
        <taxon>Actinomycetes</taxon>
        <taxon>Pseudonocardiales</taxon>
        <taxon>Pseudonocardiaceae</taxon>
        <taxon>Pseudonocardia</taxon>
    </lineage>
</organism>
<reference evidence="2 3" key="1">
    <citation type="submission" date="2020-07" db="EMBL/GenBank/DDBJ databases">
        <title>Sequencing the genomes of 1000 actinobacteria strains.</title>
        <authorList>
            <person name="Klenk H.-P."/>
        </authorList>
    </citation>
    <scope>NUCLEOTIDE SEQUENCE [LARGE SCALE GENOMIC DNA]</scope>
    <source>
        <strain evidence="2 3">DSM 44749</strain>
    </source>
</reference>
<evidence type="ECO:0000256" key="1">
    <source>
        <dbReference type="SAM" id="MobiDB-lite"/>
    </source>
</evidence>
<dbReference type="AlphaFoldDB" id="A0A852VTA2"/>
<evidence type="ECO:0000313" key="3">
    <source>
        <dbReference type="Proteomes" id="UP000549695"/>
    </source>
</evidence>
<feature type="compositionally biased region" description="Basic and acidic residues" evidence="1">
    <location>
        <begin position="1"/>
        <end position="16"/>
    </location>
</feature>
<accession>A0A852VTA2</accession>
<dbReference type="GO" id="GO:0016627">
    <property type="term" value="F:oxidoreductase activity, acting on the CH-CH group of donors"/>
    <property type="evidence" value="ECO:0007669"/>
    <property type="project" value="InterPro"/>
</dbReference>
<evidence type="ECO:0008006" key="4">
    <source>
        <dbReference type="Google" id="ProtNLM"/>
    </source>
</evidence>
<dbReference type="InterPro" id="IPR046373">
    <property type="entry name" value="Acyl-CoA_Oxase/DH_mid-dom_sf"/>
</dbReference>
<dbReference type="InterPro" id="IPR009100">
    <property type="entry name" value="AcylCoA_DH/oxidase_NM_dom_sf"/>
</dbReference>
<name>A0A852VTA2_PSEA5</name>